<name>A0A176YXX4_9BRAD</name>
<proteinExistence type="predicted"/>
<evidence type="ECO:0000313" key="2">
    <source>
        <dbReference type="Proteomes" id="UP000077173"/>
    </source>
</evidence>
<dbReference type="GeneID" id="32580913"/>
<accession>A0A176YXX4</accession>
<dbReference type="AlphaFoldDB" id="A0A176YXX4"/>
<dbReference type="EMBL" id="LSEF01000085">
    <property type="protein sequence ID" value="OAF12035.1"/>
    <property type="molecule type" value="Genomic_DNA"/>
</dbReference>
<reference evidence="1 2" key="1">
    <citation type="submission" date="2016-02" db="EMBL/GenBank/DDBJ databases">
        <title>Draft genome sequence of the strain BR 10247T Bradyrhizobium neotropicale isolated from nodules of Centrolobium paraense.</title>
        <authorList>
            <person name="Simoes-Araujo J.L."/>
            <person name="Barauna A.C."/>
            <person name="Silva K."/>
            <person name="Zilli J.E."/>
        </authorList>
    </citation>
    <scope>NUCLEOTIDE SEQUENCE [LARGE SCALE GENOMIC DNA]</scope>
    <source>
        <strain evidence="1 2">BR 10247</strain>
    </source>
</reference>
<sequence>MKWIVGTLAVVLTILLVYAGSALISILGLVSAVRNGDVAQIMTRTDLPRVRHSLVEQLITAYLERLEQKRPLRPIEGMAITSLGTTIADDFATKLVTPENLSVLLRSGTVGNAAENISFGTMSSLADLDASNIFVLLGRIRPIKPDEFGLGFGRGENAGSISMHFEWTGWKLSGVGLPQRIVANMVDRLPTR</sequence>
<dbReference type="InterPro" id="IPR021330">
    <property type="entry name" value="DUF2939"/>
</dbReference>
<keyword evidence="2" id="KW-1185">Reference proteome</keyword>
<dbReference type="Proteomes" id="UP000077173">
    <property type="component" value="Unassembled WGS sequence"/>
</dbReference>
<dbReference type="Pfam" id="PF11159">
    <property type="entry name" value="DUF2939"/>
    <property type="match status" value="1"/>
</dbReference>
<organism evidence="1 2">
    <name type="scientific">Bradyrhizobium neotropicale</name>
    <dbReference type="NCBI Taxonomy" id="1497615"/>
    <lineage>
        <taxon>Bacteria</taxon>
        <taxon>Pseudomonadati</taxon>
        <taxon>Pseudomonadota</taxon>
        <taxon>Alphaproteobacteria</taxon>
        <taxon>Hyphomicrobiales</taxon>
        <taxon>Nitrobacteraceae</taxon>
        <taxon>Bradyrhizobium</taxon>
    </lineage>
</organism>
<dbReference type="RefSeq" id="WP_063680350.1">
    <property type="nucleotide sequence ID" value="NZ_LSEF01000085.1"/>
</dbReference>
<evidence type="ECO:0008006" key="3">
    <source>
        <dbReference type="Google" id="ProtNLM"/>
    </source>
</evidence>
<gene>
    <name evidence="1" type="ORF">AXW67_20835</name>
</gene>
<comment type="caution">
    <text evidence="1">The sequence shown here is derived from an EMBL/GenBank/DDBJ whole genome shotgun (WGS) entry which is preliminary data.</text>
</comment>
<protein>
    <recommendedName>
        <fullName evidence="3">DUF2939 domain-containing protein</fullName>
    </recommendedName>
</protein>
<evidence type="ECO:0000313" key="1">
    <source>
        <dbReference type="EMBL" id="OAF12035.1"/>
    </source>
</evidence>